<dbReference type="PIRSF" id="PIRSF003085">
    <property type="entry name" value="CMAS"/>
    <property type="match status" value="1"/>
</dbReference>
<dbReference type="GO" id="GO:0008168">
    <property type="term" value="F:methyltransferase activity"/>
    <property type="evidence" value="ECO:0007669"/>
    <property type="project" value="UniProtKB-KW"/>
</dbReference>
<protein>
    <submittedName>
        <fullName evidence="6">Cyclopropane-fatty-acyl-phospholipid synthase family protein</fullName>
    </submittedName>
</protein>
<dbReference type="InterPro" id="IPR029063">
    <property type="entry name" value="SAM-dependent_MTases_sf"/>
</dbReference>
<proteinExistence type="inferred from homology"/>
<dbReference type="CDD" id="cd02440">
    <property type="entry name" value="AdoMet_MTases"/>
    <property type="match status" value="1"/>
</dbReference>
<keyword evidence="5" id="KW-0443">Lipid metabolism</keyword>
<keyword evidence="7" id="KW-1185">Reference proteome</keyword>
<dbReference type="Proteomes" id="UP001149140">
    <property type="component" value="Unassembled WGS sequence"/>
</dbReference>
<dbReference type="AlphaFoldDB" id="A0A9X3MVZ8"/>
<dbReference type="EMBL" id="JAPDOD010000024">
    <property type="protein sequence ID" value="MDA0163422.1"/>
    <property type="molecule type" value="Genomic_DNA"/>
</dbReference>
<dbReference type="Pfam" id="PF02353">
    <property type="entry name" value="CMAS"/>
    <property type="match status" value="1"/>
</dbReference>
<dbReference type="PANTHER" id="PTHR43667">
    <property type="entry name" value="CYCLOPROPANE-FATTY-ACYL-PHOSPHOLIPID SYNTHASE"/>
    <property type="match status" value="1"/>
</dbReference>
<accession>A0A9X3MVZ8</accession>
<evidence type="ECO:0000256" key="3">
    <source>
        <dbReference type="ARBA" id="ARBA00022679"/>
    </source>
</evidence>
<name>A0A9X3MVZ8_9ACTN</name>
<dbReference type="RefSeq" id="WP_270042666.1">
    <property type="nucleotide sequence ID" value="NZ_JAPDOD010000024.1"/>
</dbReference>
<dbReference type="GO" id="GO:0032259">
    <property type="term" value="P:methylation"/>
    <property type="evidence" value="ECO:0007669"/>
    <property type="project" value="UniProtKB-KW"/>
</dbReference>
<dbReference type="InterPro" id="IPR050723">
    <property type="entry name" value="CFA/CMAS"/>
</dbReference>
<evidence type="ECO:0000256" key="2">
    <source>
        <dbReference type="ARBA" id="ARBA00022603"/>
    </source>
</evidence>
<dbReference type="InterPro" id="IPR003333">
    <property type="entry name" value="CMAS"/>
</dbReference>
<keyword evidence="4" id="KW-0949">S-adenosyl-L-methionine</keyword>
<keyword evidence="3" id="KW-0808">Transferase</keyword>
<dbReference type="GO" id="GO:0008610">
    <property type="term" value="P:lipid biosynthetic process"/>
    <property type="evidence" value="ECO:0007669"/>
    <property type="project" value="InterPro"/>
</dbReference>
<keyword evidence="2" id="KW-0489">Methyltransferase</keyword>
<sequence>MSGTRELSSALAQALPDRPFALELWDGTSLPATNGGGGPTFRITSPEAFGHVLRAPGQLGLGRAYVSGGIDVDDIDEALALIAKWSPPPIENRAKLDIALAAVKAGALRHVPKVPEMELRPKGKRHSILRDKRAVTHHYSLSNEYFSLFLDESMTYSCAVFSRGATTLEEAQRTKLDLVCTKLALQPGERVLDVGCGWGAFALHAAREFGVHVTGITLSEPQAELARERAAAAGLADKIDIRVMDYREIAGETFDAIASIGMVEHVGSANIDLYAAKLYSLLRPGGRLLNHGIARLRVGEAEAGPFSERYVFPDAAPLHLSRIQLALERAGFHSRHIEDFPDDYARTLLEWQKRFESNIERARELGGDERVRVWRIYLRVSRQGFESGFISVYQVRAVRPA</sequence>
<comment type="similarity">
    <text evidence="1">Belongs to the CFA/CMAS family.</text>
</comment>
<evidence type="ECO:0000313" key="7">
    <source>
        <dbReference type="Proteomes" id="UP001149140"/>
    </source>
</evidence>
<dbReference type="Gene3D" id="3.40.50.150">
    <property type="entry name" value="Vaccinia Virus protein VP39"/>
    <property type="match status" value="1"/>
</dbReference>
<gene>
    <name evidence="6" type="ORF">OM076_24325</name>
</gene>
<evidence type="ECO:0000256" key="4">
    <source>
        <dbReference type="ARBA" id="ARBA00022691"/>
    </source>
</evidence>
<dbReference type="PANTHER" id="PTHR43667:SF1">
    <property type="entry name" value="CYCLOPROPANE-FATTY-ACYL-PHOSPHOLIPID SYNTHASE"/>
    <property type="match status" value="1"/>
</dbReference>
<evidence type="ECO:0000256" key="1">
    <source>
        <dbReference type="ARBA" id="ARBA00010815"/>
    </source>
</evidence>
<comment type="caution">
    <text evidence="6">The sequence shown here is derived from an EMBL/GenBank/DDBJ whole genome shotgun (WGS) entry which is preliminary data.</text>
</comment>
<dbReference type="SUPFAM" id="SSF53335">
    <property type="entry name" value="S-adenosyl-L-methionine-dependent methyltransferases"/>
    <property type="match status" value="1"/>
</dbReference>
<evidence type="ECO:0000313" key="6">
    <source>
        <dbReference type="EMBL" id="MDA0163422.1"/>
    </source>
</evidence>
<evidence type="ECO:0000256" key="5">
    <source>
        <dbReference type="ARBA" id="ARBA00023098"/>
    </source>
</evidence>
<reference evidence="6" key="1">
    <citation type="submission" date="2022-10" db="EMBL/GenBank/DDBJ databases">
        <title>The WGS of Solirubrobacter ginsenosidimutans DSM 21036.</title>
        <authorList>
            <person name="Jiang Z."/>
        </authorList>
    </citation>
    <scope>NUCLEOTIDE SEQUENCE</scope>
    <source>
        <strain evidence="6">DSM 21036</strain>
    </source>
</reference>
<organism evidence="6 7">
    <name type="scientific">Solirubrobacter ginsenosidimutans</name>
    <dbReference type="NCBI Taxonomy" id="490573"/>
    <lineage>
        <taxon>Bacteria</taxon>
        <taxon>Bacillati</taxon>
        <taxon>Actinomycetota</taxon>
        <taxon>Thermoleophilia</taxon>
        <taxon>Solirubrobacterales</taxon>
        <taxon>Solirubrobacteraceae</taxon>
        <taxon>Solirubrobacter</taxon>
    </lineage>
</organism>